<feature type="transmembrane region" description="Helical" evidence="1">
    <location>
        <begin position="7"/>
        <end position="26"/>
    </location>
</feature>
<dbReference type="EMBL" id="BBMT01000004">
    <property type="protein sequence ID" value="GAL34026.1"/>
    <property type="molecule type" value="Genomic_DNA"/>
</dbReference>
<accession>A0A090T264</accession>
<dbReference type="InterPro" id="IPR036866">
    <property type="entry name" value="RibonucZ/Hydroxyglut_hydro"/>
</dbReference>
<name>A0A090T264_9VIBR</name>
<gene>
    <name evidence="2" type="ORF">JCM19240_934</name>
</gene>
<reference evidence="2 3" key="1">
    <citation type="submission" date="2014-09" db="EMBL/GenBank/DDBJ databases">
        <title>Vibrio maritimus JCM 19240. (C210) whole genome shotgun sequence.</title>
        <authorList>
            <person name="Sawabe T."/>
            <person name="Meirelles P."/>
            <person name="Nakanishi M."/>
            <person name="Sayaka M."/>
            <person name="Hattori M."/>
            <person name="Ohkuma M."/>
        </authorList>
    </citation>
    <scope>NUCLEOTIDE SEQUENCE [LARGE SCALE GENOMIC DNA]</scope>
    <source>
        <strain evidence="2 3">JCM 19240</strain>
    </source>
</reference>
<evidence type="ECO:0000313" key="3">
    <source>
        <dbReference type="Proteomes" id="UP000029224"/>
    </source>
</evidence>
<comment type="caution">
    <text evidence="2">The sequence shown here is derived from an EMBL/GenBank/DDBJ whole genome shotgun (WGS) entry which is preliminary data.</text>
</comment>
<dbReference type="SUPFAM" id="SSF56281">
    <property type="entry name" value="Metallo-hydrolase/oxidoreductase"/>
    <property type="match status" value="1"/>
</dbReference>
<dbReference type="Gene3D" id="3.60.15.10">
    <property type="entry name" value="Ribonuclease Z/Hydroxyacylglutathione hydrolase-like"/>
    <property type="match status" value="1"/>
</dbReference>
<keyword evidence="1" id="KW-1133">Transmembrane helix</keyword>
<evidence type="ECO:0000313" key="2">
    <source>
        <dbReference type="EMBL" id="GAL34026.1"/>
    </source>
</evidence>
<keyword evidence="3" id="KW-1185">Reference proteome</keyword>
<organism evidence="2 3">
    <name type="scientific">Vibrio maritimus</name>
    <dbReference type="NCBI Taxonomy" id="990268"/>
    <lineage>
        <taxon>Bacteria</taxon>
        <taxon>Pseudomonadati</taxon>
        <taxon>Pseudomonadota</taxon>
        <taxon>Gammaproteobacteria</taxon>
        <taxon>Vibrionales</taxon>
        <taxon>Vibrionaceae</taxon>
        <taxon>Vibrio</taxon>
    </lineage>
</organism>
<sequence length="213" mass="23718">MKVLKGLLGVLVTSLVVLAGYVYWLGGFPVNIKTLPNSQAPSAENWQQALSTAQTVDYKLLQVGRIVMDRNTLMQGAPDSYPQRYAALPVLSHWIRHPQYGEFLIDAGFSKSFQQSNDGNYNWLMRTMVSLSGIKNSLEVPLNLHLNHKVLQLKGVFITHFHPDHSSGISDLPSERLSLPMAANTTYWQSLPIQGYFRSSTTGKLSTSIKAEV</sequence>
<keyword evidence="1" id="KW-0812">Transmembrane</keyword>
<evidence type="ECO:0000256" key="1">
    <source>
        <dbReference type="SAM" id="Phobius"/>
    </source>
</evidence>
<dbReference type="Proteomes" id="UP000029224">
    <property type="component" value="Unassembled WGS sequence"/>
</dbReference>
<proteinExistence type="predicted"/>
<protein>
    <submittedName>
        <fullName evidence="2">Uncharacterized protein</fullName>
    </submittedName>
</protein>
<dbReference type="OrthoDB" id="9773738at2"/>
<keyword evidence="1" id="KW-0472">Membrane</keyword>
<dbReference type="AlphaFoldDB" id="A0A090T264"/>
<reference evidence="2 3" key="2">
    <citation type="submission" date="2014-09" db="EMBL/GenBank/DDBJ databases">
        <authorList>
            <consortium name="NBRP consortium"/>
            <person name="Sawabe T."/>
            <person name="Meirelles P."/>
            <person name="Nakanishi M."/>
            <person name="Sayaka M."/>
            <person name="Hattori M."/>
            <person name="Ohkuma M."/>
        </authorList>
    </citation>
    <scope>NUCLEOTIDE SEQUENCE [LARGE SCALE GENOMIC DNA]</scope>
    <source>
        <strain evidence="2 3">JCM 19240</strain>
    </source>
</reference>